<evidence type="ECO:0000259" key="9">
    <source>
        <dbReference type="Pfam" id="PF00586"/>
    </source>
</evidence>
<dbReference type="RefSeq" id="WP_038453052.1">
    <property type="nucleotide sequence ID" value="NZ_AACCWO020000014.1"/>
</dbReference>
<dbReference type="InterPro" id="IPR036921">
    <property type="entry name" value="PurM-like_N_sf"/>
</dbReference>
<evidence type="ECO:0000256" key="3">
    <source>
        <dbReference type="ARBA" id="ARBA00022723"/>
    </source>
</evidence>
<evidence type="ECO:0000256" key="5">
    <source>
        <dbReference type="ARBA" id="ARBA00022755"/>
    </source>
</evidence>
<feature type="active site" evidence="8">
    <location>
        <position position="42"/>
    </location>
</feature>
<feature type="binding site" evidence="8">
    <location>
        <position position="531"/>
    </location>
    <ligand>
        <name>ATP</name>
        <dbReference type="ChEBI" id="CHEBI:30616"/>
    </ligand>
</feature>
<evidence type="ECO:0000256" key="1">
    <source>
        <dbReference type="ARBA" id="ARBA00022490"/>
    </source>
</evidence>
<dbReference type="CDD" id="cd02204">
    <property type="entry name" value="PurL_repeat2"/>
    <property type="match status" value="1"/>
</dbReference>
<dbReference type="UniPathway" id="UPA00074">
    <property type="reaction ID" value="UER00128"/>
</dbReference>
<reference evidence="12" key="1">
    <citation type="submission" date="2018-05" db="EMBL/GenBank/DDBJ databases">
        <authorList>
            <consortium name="PulseNet: The National Subtyping Network for Foodborne Disease Surveillance"/>
            <person name="Tarr C.L."/>
            <person name="Trees E."/>
            <person name="Katz L.S."/>
            <person name="Carleton-Romer H.A."/>
            <person name="Stroika S."/>
            <person name="Kucerova Z."/>
            <person name="Roache K.F."/>
            <person name="Sabol A.L."/>
            <person name="Besser J."/>
            <person name="Gerner-Smidt P."/>
        </authorList>
    </citation>
    <scope>NUCLEOTIDE SEQUENCE</scope>
    <source>
        <strain evidence="12">2014D-0197</strain>
    </source>
</reference>
<comment type="function">
    <text evidence="8">Part of the phosphoribosylformylglycinamidine synthase complex involved in the purines biosynthetic pathway. Catalyzes the ATP-dependent conversion of formylglycinamide ribonucleotide (FGAR) and glutamine to yield formylglycinamidine ribonucleotide (FGAM) and glutamate. The FGAM synthase complex is composed of three subunits. PurQ produces an ammonia molecule by converting glutamine to glutamate. PurL transfers the ammonia molecule to FGAR to form FGAM in an ATP-dependent manner. PurS interacts with PurQ and PurL and is thought to assist in the transfer of the ammonia molecule from PurQ to PurL.</text>
</comment>
<feature type="binding site" evidence="8">
    <location>
        <position position="238"/>
    </location>
    <ligand>
        <name>substrate</name>
    </ligand>
</feature>
<keyword evidence="4 8" id="KW-0547">Nucleotide-binding</keyword>
<dbReference type="NCBIfam" id="NF002290">
    <property type="entry name" value="PRK01213.1"/>
    <property type="match status" value="1"/>
</dbReference>
<dbReference type="GO" id="GO:0004642">
    <property type="term" value="F:phosphoribosylformylglycinamidine synthase activity"/>
    <property type="evidence" value="ECO:0007669"/>
    <property type="project" value="UniProtKB-UniRule"/>
</dbReference>
<keyword evidence="1 8" id="KW-0963">Cytoplasm</keyword>
<feature type="binding site" evidence="8">
    <location>
        <position position="266"/>
    </location>
    <ligand>
        <name>Mg(2+)</name>
        <dbReference type="ChEBI" id="CHEBI:18420"/>
        <label>2</label>
    </ligand>
</feature>
<dbReference type="SUPFAM" id="SSF56042">
    <property type="entry name" value="PurM C-terminal domain-like"/>
    <property type="match status" value="2"/>
</dbReference>
<feature type="binding site" evidence="8">
    <location>
        <position position="110"/>
    </location>
    <ligand>
        <name>Mg(2+)</name>
        <dbReference type="ChEBI" id="CHEBI:18420"/>
        <label>2</label>
    </ligand>
</feature>
<dbReference type="Pfam" id="PF00586">
    <property type="entry name" value="AIRS"/>
    <property type="match status" value="2"/>
</dbReference>
<dbReference type="PANTHER" id="PTHR43555">
    <property type="entry name" value="PHOSPHORIBOSYLFORMYLGLYCINAMIDINE SYNTHASE SUBUNIT PURL"/>
    <property type="match status" value="1"/>
</dbReference>
<feature type="binding site" evidence="8">
    <location>
        <begin position="310"/>
        <end position="312"/>
    </location>
    <ligand>
        <name>substrate</name>
    </ligand>
</feature>
<keyword evidence="3 8" id="KW-0479">Metal-binding</keyword>
<sequence length="731" mass="79483">MDKKIVKAHKISDSEYAKILEILGREPNLLELGIFSAMWSEHCSYKSSKKYLNGFPTKAPWVIQGPGENAGVIDCGDGVAAVFKMESHNHPSFIEPFQGAATGVGGIFRDIFTMGARVEASLNSLRFGEIRGEDPLNRHQRYLVKGVVGGIGHYGNCMGVPTVGGETTFDPSFNGNILVNAFALGICKKNEIFYAKAEGVGNPVIYVGSKTGRDGLGGAVMASDSFNEENKSLRPTVQVGDPFAEKLLMEACLELFKQDYIVGIQDMGAAGLTSSSFEMAGHSSSGMKMYLDKVPMREDGMTPYDLMLSESQERMLICAKKGCEDKIKEIFAKWDLSAEIIGEVTDTGIMELFWHDELVGSIPIDPLSEAAPVLDRAVKRPAYLGEIKDLNLENYPKFKNQDAFLKLLKDPNISNKSLIYDQYDANIGTNTIKKPGNLGAAIIRIKENGRAISMGMECNTRHNYVNPKIGAAAAVAASGRKVAMSGATPLAITDCLNYGNPQNPEVMWQFANGCEGIKEACAALQTPVVSGNVSLYNETDGVSVQPTPAIVTVGVNENADKSLNSIFKNSGTAVYLLGDTSGEFGGSLYVNALYGVCKGELKEIDYKKERALWDLVIEANKIGILEFANSVGVGGVAMTLAKMSAVSNLGFDGECKFDDSKWIFDESFSRAVVGVKDESKFKELADKHSVKFEKIGLSTGEIFRLNDIKINLNELKNIYFNEFSKIIKSED</sequence>
<dbReference type="EC" id="6.3.5.3" evidence="8"/>
<dbReference type="InterPro" id="IPR010074">
    <property type="entry name" value="PRibForGlyAmidine_synth_PurL"/>
</dbReference>
<keyword evidence="7 8" id="KW-0460">Magnesium</keyword>
<dbReference type="GO" id="GO:0005737">
    <property type="term" value="C:cytoplasm"/>
    <property type="evidence" value="ECO:0007669"/>
    <property type="project" value="UniProtKB-SubCell"/>
</dbReference>
<dbReference type="InterPro" id="IPR041609">
    <property type="entry name" value="PurL_linker"/>
</dbReference>
<dbReference type="AlphaFoldDB" id="A0A5L4KAI5"/>
<dbReference type="CDD" id="cd02203">
    <property type="entry name" value="PurL_repeat1"/>
    <property type="match status" value="1"/>
</dbReference>
<feature type="domain" description="PurM-like C-terminal" evidence="10">
    <location>
        <begin position="570"/>
        <end position="699"/>
    </location>
</feature>
<feature type="domain" description="PurM-like C-terminal" evidence="10">
    <location>
        <begin position="200"/>
        <end position="354"/>
    </location>
</feature>
<feature type="binding site" evidence="8">
    <location>
        <position position="84"/>
    </location>
    <ligand>
        <name>ATP</name>
        <dbReference type="ChEBI" id="CHEBI:30616"/>
    </ligand>
</feature>
<accession>A0A5L4KAI5</accession>
<dbReference type="PANTHER" id="PTHR43555:SF1">
    <property type="entry name" value="PHOSPHORIBOSYLFORMYLGLYCINAMIDINE SYNTHASE SUBUNIT PURL"/>
    <property type="match status" value="1"/>
</dbReference>
<dbReference type="InterPro" id="IPR016188">
    <property type="entry name" value="PurM-like_N"/>
</dbReference>
<dbReference type="Gene3D" id="3.90.650.10">
    <property type="entry name" value="PurM-like C-terminal domain"/>
    <property type="match status" value="2"/>
</dbReference>
<feature type="binding site" evidence="8">
    <location>
        <position position="494"/>
    </location>
    <ligand>
        <name>ATP</name>
        <dbReference type="ChEBI" id="CHEBI:30616"/>
    </ligand>
</feature>
<organism evidence="12">
    <name type="scientific">Campylobacter fetus</name>
    <dbReference type="NCBI Taxonomy" id="196"/>
    <lineage>
        <taxon>Bacteria</taxon>
        <taxon>Pseudomonadati</taxon>
        <taxon>Campylobacterota</taxon>
        <taxon>Epsilonproteobacteria</taxon>
        <taxon>Campylobacterales</taxon>
        <taxon>Campylobacteraceae</taxon>
        <taxon>Campylobacter</taxon>
    </lineage>
</organism>
<protein>
    <recommendedName>
        <fullName evidence="8">Phosphoribosylformylglycinamidine synthase subunit PurL</fullName>
        <shortName evidence="8">FGAM synthase</shortName>
        <ecNumber evidence="8">6.3.5.3</ecNumber>
    </recommendedName>
    <alternativeName>
        <fullName evidence="8">Formylglycinamide ribonucleotide amidotransferase subunit II</fullName>
        <shortName evidence="8">FGAR amidotransferase II</shortName>
        <shortName evidence="8">FGAR-AT II</shortName>
    </alternativeName>
    <alternativeName>
        <fullName evidence="8">Glutamine amidotransferase PurL</fullName>
    </alternativeName>
    <alternativeName>
        <fullName evidence="8">Phosphoribosylformylglycinamidine synthase subunit II</fullName>
    </alternativeName>
</protein>
<dbReference type="GO" id="GO:0006189">
    <property type="term" value="P:'de novo' IMP biosynthetic process"/>
    <property type="evidence" value="ECO:0007669"/>
    <property type="project" value="UniProtKB-UniRule"/>
</dbReference>
<dbReference type="GO" id="GO:0005524">
    <property type="term" value="F:ATP binding"/>
    <property type="evidence" value="ECO:0007669"/>
    <property type="project" value="UniProtKB-UniRule"/>
</dbReference>
<evidence type="ECO:0000256" key="8">
    <source>
        <dbReference type="HAMAP-Rule" id="MF_00420"/>
    </source>
</evidence>
<evidence type="ECO:0000256" key="6">
    <source>
        <dbReference type="ARBA" id="ARBA00022840"/>
    </source>
</evidence>
<feature type="domain" description="Phosphoribosylformylglycinamidine synthase linker" evidence="11">
    <location>
        <begin position="8"/>
        <end position="46"/>
    </location>
</feature>
<evidence type="ECO:0000259" key="11">
    <source>
        <dbReference type="Pfam" id="PF18072"/>
    </source>
</evidence>
<comment type="catalytic activity">
    <reaction evidence="8">
        <text>N(2)-formyl-N(1)-(5-phospho-beta-D-ribosyl)glycinamide + L-glutamine + ATP + H2O = 2-formamido-N(1)-(5-O-phospho-beta-D-ribosyl)acetamidine + L-glutamate + ADP + phosphate + H(+)</text>
        <dbReference type="Rhea" id="RHEA:17129"/>
        <dbReference type="ChEBI" id="CHEBI:15377"/>
        <dbReference type="ChEBI" id="CHEBI:15378"/>
        <dbReference type="ChEBI" id="CHEBI:29985"/>
        <dbReference type="ChEBI" id="CHEBI:30616"/>
        <dbReference type="ChEBI" id="CHEBI:43474"/>
        <dbReference type="ChEBI" id="CHEBI:58359"/>
        <dbReference type="ChEBI" id="CHEBI:147286"/>
        <dbReference type="ChEBI" id="CHEBI:147287"/>
        <dbReference type="ChEBI" id="CHEBI:456216"/>
        <dbReference type="EC" id="6.3.5.3"/>
    </reaction>
</comment>
<proteinExistence type="inferred from homology"/>
<dbReference type="Pfam" id="PF02769">
    <property type="entry name" value="AIRS_C"/>
    <property type="match status" value="2"/>
</dbReference>
<feature type="binding site" evidence="8">
    <location>
        <position position="532"/>
    </location>
    <ligand>
        <name>Mg(2+)</name>
        <dbReference type="ChEBI" id="CHEBI:18420"/>
        <label>1</label>
    </ligand>
</feature>
<dbReference type="InterPro" id="IPR010918">
    <property type="entry name" value="PurM-like_C_dom"/>
</dbReference>
<feature type="binding site" evidence="8">
    <location>
        <position position="109"/>
    </location>
    <ligand>
        <name>substrate</name>
    </ligand>
</feature>
<dbReference type="GO" id="GO:0000287">
    <property type="term" value="F:magnesium ion binding"/>
    <property type="evidence" value="ECO:0007669"/>
    <property type="project" value="UniProtKB-UniRule"/>
</dbReference>
<feature type="binding site" evidence="8">
    <location>
        <position position="86"/>
    </location>
    <ligand>
        <name>Mg(2+)</name>
        <dbReference type="ChEBI" id="CHEBI:18420"/>
        <label>1</label>
    </ligand>
</feature>
<dbReference type="HAMAP" id="MF_00420">
    <property type="entry name" value="PurL_2"/>
    <property type="match status" value="1"/>
</dbReference>
<dbReference type="PIRSF" id="PIRSF001587">
    <property type="entry name" value="FGAM_synthase_II"/>
    <property type="match status" value="1"/>
</dbReference>
<comment type="subunit">
    <text evidence="8">Monomer. Part of the FGAM synthase complex composed of 1 PurL, 1 PurQ and 2 PurS subunits.</text>
</comment>
<comment type="similarity">
    <text evidence="8">Belongs to the FGAMS family.</text>
</comment>
<comment type="caution">
    <text evidence="12">The sequence shown here is derived from an EMBL/GenBank/DDBJ whole genome shotgun (WGS) entry which is preliminary data.</text>
</comment>
<gene>
    <name evidence="8 12" type="primary">purL</name>
    <name evidence="12" type="ORF">AAH17_05730</name>
</gene>
<evidence type="ECO:0000256" key="2">
    <source>
        <dbReference type="ARBA" id="ARBA00022598"/>
    </source>
</evidence>
<evidence type="ECO:0000259" key="10">
    <source>
        <dbReference type="Pfam" id="PF02769"/>
    </source>
</evidence>
<evidence type="ECO:0000256" key="7">
    <source>
        <dbReference type="ARBA" id="ARBA00022842"/>
    </source>
</evidence>
<feature type="domain" description="PurM-like N-terminal" evidence="9">
    <location>
        <begin position="67"/>
        <end position="186"/>
    </location>
</feature>
<comment type="subcellular location">
    <subcellularLocation>
        <location evidence="8">Cytoplasm</location>
    </subcellularLocation>
</comment>
<feature type="binding site" evidence="8">
    <location>
        <position position="45"/>
    </location>
    <ligand>
        <name>ATP</name>
        <dbReference type="ChEBI" id="CHEBI:30616"/>
    </ligand>
</feature>
<dbReference type="Gene3D" id="3.30.1330.10">
    <property type="entry name" value="PurM-like, N-terminal domain"/>
    <property type="match status" value="2"/>
</dbReference>
<feature type="domain" description="PurM-like N-terminal" evidence="9">
    <location>
        <begin position="440"/>
        <end position="555"/>
    </location>
</feature>
<feature type="active site" description="Proton acceptor" evidence="8">
    <location>
        <position position="88"/>
    </location>
</feature>
<dbReference type="SUPFAM" id="SSF55326">
    <property type="entry name" value="PurM N-terminal domain-like"/>
    <property type="match status" value="2"/>
</dbReference>
<comment type="caution">
    <text evidence="8">Lacks conserved residue(s) required for the propagation of feature annotation.</text>
</comment>
<comment type="pathway">
    <text evidence="8">Purine metabolism; IMP biosynthesis via de novo pathway; 5-amino-1-(5-phospho-D-ribosyl)imidazole from N(2)-formyl-N(1)-(5-phospho-D-ribosyl)glycinamide: step 1/2.</text>
</comment>
<keyword evidence="2 8" id="KW-0436">Ligase</keyword>
<feature type="binding site" evidence="8">
    <location>
        <begin position="87"/>
        <end position="90"/>
    </location>
    <ligand>
        <name>substrate</name>
    </ligand>
</feature>
<evidence type="ECO:0000256" key="4">
    <source>
        <dbReference type="ARBA" id="ARBA00022741"/>
    </source>
</evidence>
<dbReference type="NCBIfam" id="TIGR01736">
    <property type="entry name" value="FGAM_synth_II"/>
    <property type="match status" value="1"/>
</dbReference>
<dbReference type="EMBL" id="AACCXK010000008">
    <property type="protein sequence ID" value="EAK0453157.1"/>
    <property type="molecule type" value="Genomic_DNA"/>
</dbReference>
<keyword evidence="6 8" id="KW-0067">ATP-binding</keyword>
<evidence type="ECO:0000313" key="12">
    <source>
        <dbReference type="EMBL" id="EAK0453157.1"/>
    </source>
</evidence>
<feature type="binding site" evidence="8">
    <location>
        <position position="534"/>
    </location>
    <ligand>
        <name>substrate</name>
    </ligand>
</feature>
<dbReference type="FunFam" id="3.30.1330.10:FF:000004">
    <property type="entry name" value="Phosphoribosylformylglycinamidine synthase subunit PurL"/>
    <property type="match status" value="1"/>
</dbReference>
<keyword evidence="5 8" id="KW-0658">Purine biosynthesis</keyword>
<dbReference type="Pfam" id="PF18072">
    <property type="entry name" value="FGAR-AT_linker"/>
    <property type="match status" value="1"/>
</dbReference>
<dbReference type="InterPro" id="IPR036676">
    <property type="entry name" value="PurM-like_C_sf"/>
</dbReference>
<name>A0A5L4KAI5_CAMFE</name>